<evidence type="ECO:0000313" key="2">
    <source>
        <dbReference type="Proteomes" id="UP001154282"/>
    </source>
</evidence>
<sequence length="70" mass="7887">MASTREALSRRGCVAEEELFLNGSMKLIDTCEIAKDVISRLREHVAALQSAIRRRRNGESSLEFSVSDYI</sequence>
<dbReference type="Proteomes" id="UP001154282">
    <property type="component" value="Unassembled WGS sequence"/>
</dbReference>
<proteinExistence type="predicted"/>
<name>A0AAV0L629_9ROSI</name>
<dbReference type="GO" id="GO:0048364">
    <property type="term" value="P:root development"/>
    <property type="evidence" value="ECO:0007669"/>
    <property type="project" value="InterPro"/>
</dbReference>
<dbReference type="EMBL" id="CAMGYJ010000006">
    <property type="protein sequence ID" value="CAI0429661.1"/>
    <property type="molecule type" value="Genomic_DNA"/>
</dbReference>
<dbReference type="InterPro" id="IPR004320">
    <property type="entry name" value="BPS1_pln"/>
</dbReference>
<keyword evidence="2" id="KW-1185">Reference proteome</keyword>
<gene>
    <name evidence="1" type="ORF">LITE_LOCUS22242</name>
</gene>
<dbReference type="AlphaFoldDB" id="A0AAV0L629"/>
<dbReference type="GO" id="GO:0048367">
    <property type="term" value="P:shoot system development"/>
    <property type="evidence" value="ECO:0007669"/>
    <property type="project" value="InterPro"/>
</dbReference>
<accession>A0AAV0L629</accession>
<protein>
    <submittedName>
        <fullName evidence="1">Uncharacterized protein</fullName>
    </submittedName>
</protein>
<comment type="caution">
    <text evidence="1">The sequence shown here is derived from an EMBL/GenBank/DDBJ whole genome shotgun (WGS) entry which is preliminary data.</text>
</comment>
<organism evidence="1 2">
    <name type="scientific">Linum tenue</name>
    <dbReference type="NCBI Taxonomy" id="586396"/>
    <lineage>
        <taxon>Eukaryota</taxon>
        <taxon>Viridiplantae</taxon>
        <taxon>Streptophyta</taxon>
        <taxon>Embryophyta</taxon>
        <taxon>Tracheophyta</taxon>
        <taxon>Spermatophyta</taxon>
        <taxon>Magnoliopsida</taxon>
        <taxon>eudicotyledons</taxon>
        <taxon>Gunneridae</taxon>
        <taxon>Pentapetalae</taxon>
        <taxon>rosids</taxon>
        <taxon>fabids</taxon>
        <taxon>Malpighiales</taxon>
        <taxon>Linaceae</taxon>
        <taxon>Linum</taxon>
    </lineage>
</organism>
<evidence type="ECO:0000313" key="1">
    <source>
        <dbReference type="EMBL" id="CAI0429661.1"/>
    </source>
</evidence>
<dbReference type="Pfam" id="PF03087">
    <property type="entry name" value="BPS1"/>
    <property type="match status" value="1"/>
</dbReference>
<reference evidence="1" key="1">
    <citation type="submission" date="2022-08" db="EMBL/GenBank/DDBJ databases">
        <authorList>
            <person name="Gutierrez-Valencia J."/>
        </authorList>
    </citation>
    <scope>NUCLEOTIDE SEQUENCE</scope>
</reference>